<gene>
    <name evidence="3" type="ORF">CYCCA115_LOCUS10724</name>
</gene>
<dbReference type="EMBL" id="CAKOGP040001714">
    <property type="protein sequence ID" value="CAJ1946582.1"/>
    <property type="molecule type" value="Genomic_DNA"/>
</dbReference>
<evidence type="ECO:0000259" key="2">
    <source>
        <dbReference type="Pfam" id="PF07510"/>
    </source>
</evidence>
<protein>
    <recommendedName>
        <fullName evidence="5">DUF262 domain-containing protein</fullName>
    </recommendedName>
</protein>
<evidence type="ECO:0008006" key="5">
    <source>
        <dbReference type="Google" id="ProtNLM"/>
    </source>
</evidence>
<organism evidence="3 4">
    <name type="scientific">Cylindrotheca closterium</name>
    <dbReference type="NCBI Taxonomy" id="2856"/>
    <lineage>
        <taxon>Eukaryota</taxon>
        <taxon>Sar</taxon>
        <taxon>Stramenopiles</taxon>
        <taxon>Ochrophyta</taxon>
        <taxon>Bacillariophyta</taxon>
        <taxon>Bacillariophyceae</taxon>
        <taxon>Bacillariophycidae</taxon>
        <taxon>Bacillariales</taxon>
        <taxon>Bacillariaceae</taxon>
        <taxon>Cylindrotheca</taxon>
    </lineage>
</organism>
<evidence type="ECO:0000313" key="3">
    <source>
        <dbReference type="EMBL" id="CAJ1946582.1"/>
    </source>
</evidence>
<comment type="caution">
    <text evidence="3">The sequence shown here is derived from an EMBL/GenBank/DDBJ whole genome shotgun (WGS) entry which is preliminary data.</text>
</comment>
<dbReference type="PANTHER" id="PTHR35149">
    <property type="entry name" value="SLL5132 PROTEIN"/>
    <property type="match status" value="1"/>
</dbReference>
<dbReference type="Proteomes" id="UP001295423">
    <property type="component" value="Unassembled WGS sequence"/>
</dbReference>
<dbReference type="AlphaFoldDB" id="A0AAD2PTX5"/>
<dbReference type="InterPro" id="IPR004919">
    <property type="entry name" value="GmrSD_N"/>
</dbReference>
<evidence type="ECO:0000313" key="4">
    <source>
        <dbReference type="Proteomes" id="UP001295423"/>
    </source>
</evidence>
<reference evidence="3" key="1">
    <citation type="submission" date="2023-08" db="EMBL/GenBank/DDBJ databases">
        <authorList>
            <person name="Audoor S."/>
            <person name="Bilcke G."/>
        </authorList>
    </citation>
    <scope>NUCLEOTIDE SEQUENCE</scope>
</reference>
<keyword evidence="4" id="KW-1185">Reference proteome</keyword>
<sequence>MVSTGITSVSYRLERFLAVFVVVSLISHKNNGFVRSLSPPKGQNSVSTKLHMSLPLPFFASSSATEKVKEGRASITDRLPIGKLFDSRDYIFNTASNVRGYEWTIKETEELVDDLLDACSGALAMGESRQDYELSQIVLIPMEWDQDALGLGSRYDVHDGQQRLVTLSLLFASMRERFQQLEGMEDTVTELAEMLKPPKTRKEEILRVEMNPRDNVILTNILSSNTNMVSKLANATTQELSKLSTPNQRIVQNYNHIASRMQTLEKDELLELLDFIIEKVYLLVCVPESAAIARNIVMGQGKGKDHEIIDDFKGLVCYRYTPEEKEMYKAFDAWDAMSSSVIDLEAGVVGRKTVSDACLMRATTSLKQKIASRKQLLALEQWLRKEMEAKSIVGSEFYNTEIQPASLVLGQFREGVLQPFGFSKSGKIMKSWPSIELRLNFLREMIQGIPATKEVEMVVLDLGLRAGGGGGNKALTLDKVERYLGAAEQLVLYFALVRPTAREKYEKCFALLEAIDTEISRGSSSSGKLGVLNEDDTLAMYTAISLNSLGSNAAGKRLCLALLKRLNTSVLLQRDPEKANGDSAEAIAPSACYLEPVLPNKATKKGWGDVWPDKATRDVWTHRLGNQCLVSKPAPTKVIKLPFSEKKGRYAAELWPLTAKLCEREVWDDIAIKESSATIVGLMKSIWE</sequence>
<evidence type="ECO:0000259" key="1">
    <source>
        <dbReference type="Pfam" id="PF03235"/>
    </source>
</evidence>
<feature type="domain" description="GmrSD restriction endonucleases C-terminal" evidence="2">
    <location>
        <begin position="585"/>
        <end position="678"/>
    </location>
</feature>
<proteinExistence type="predicted"/>
<name>A0AAD2PTX5_9STRA</name>
<dbReference type="Pfam" id="PF03235">
    <property type="entry name" value="GmrSD_N"/>
    <property type="match status" value="1"/>
</dbReference>
<accession>A0AAD2PTX5</accession>
<dbReference type="PANTHER" id="PTHR35149:SF2">
    <property type="entry name" value="DUF262 DOMAIN-CONTAINING PROTEIN"/>
    <property type="match status" value="1"/>
</dbReference>
<dbReference type="InterPro" id="IPR011089">
    <property type="entry name" value="GmrSD_C"/>
</dbReference>
<feature type="domain" description="GmrSD restriction endonucleases N-terminal" evidence="1">
    <location>
        <begin position="99"/>
        <end position="282"/>
    </location>
</feature>
<dbReference type="Pfam" id="PF07510">
    <property type="entry name" value="GmrSD_C"/>
    <property type="match status" value="1"/>
</dbReference>